<evidence type="ECO:0000256" key="3">
    <source>
        <dbReference type="ARBA" id="ARBA00022553"/>
    </source>
</evidence>
<evidence type="ECO:0000256" key="5">
    <source>
        <dbReference type="ARBA" id="ARBA00022741"/>
    </source>
</evidence>
<dbReference type="InterPro" id="IPR000719">
    <property type="entry name" value="Prot_kinase_dom"/>
</dbReference>
<comment type="similarity">
    <text evidence="9">Belongs to the protein kinase superfamily. Ser/Thr protein kinase family. GCN2 subfamily.</text>
</comment>
<dbReference type="PROSITE" id="PS00107">
    <property type="entry name" value="PROTEIN_KINASE_ATP"/>
    <property type="match status" value="1"/>
</dbReference>
<evidence type="ECO:0000256" key="1">
    <source>
        <dbReference type="ARBA" id="ARBA00012513"/>
    </source>
</evidence>
<dbReference type="PANTHER" id="PTHR11042:SF187">
    <property type="entry name" value="EUKARYOTIC TRANSLATION INITIATION FACTOR 2-ALPHA KINASE 2"/>
    <property type="match status" value="1"/>
</dbReference>
<dbReference type="GO" id="GO:0005634">
    <property type="term" value="C:nucleus"/>
    <property type="evidence" value="ECO:0007669"/>
    <property type="project" value="TreeGrafter"/>
</dbReference>
<feature type="compositionally biased region" description="Polar residues" evidence="13">
    <location>
        <begin position="69"/>
        <end position="79"/>
    </location>
</feature>
<keyword evidence="6 15" id="KW-0418">Kinase</keyword>
<evidence type="ECO:0000256" key="10">
    <source>
        <dbReference type="ARBA" id="ARBA00042914"/>
    </source>
</evidence>
<keyword evidence="4" id="KW-0808">Transferase</keyword>
<dbReference type="SUPFAM" id="SSF56112">
    <property type="entry name" value="Protein kinase-like (PK-like)"/>
    <property type="match status" value="1"/>
</dbReference>
<gene>
    <name evidence="15" type="ORF">BCR42DRAFT_360995</name>
</gene>
<feature type="coiled-coil region" evidence="12">
    <location>
        <begin position="798"/>
        <end position="850"/>
    </location>
</feature>
<feature type="region of interest" description="Disordered" evidence="13">
    <location>
        <begin position="639"/>
        <end position="682"/>
    </location>
</feature>
<evidence type="ECO:0000256" key="11">
    <source>
        <dbReference type="PROSITE-ProRule" id="PRU10141"/>
    </source>
</evidence>
<dbReference type="GO" id="GO:0005524">
    <property type="term" value="F:ATP binding"/>
    <property type="evidence" value="ECO:0007669"/>
    <property type="project" value="UniProtKB-UniRule"/>
</dbReference>
<keyword evidence="5 11" id="KW-0547">Nucleotide-binding</keyword>
<keyword evidence="16" id="KW-1185">Reference proteome</keyword>
<dbReference type="GO" id="GO:0005737">
    <property type="term" value="C:cytoplasm"/>
    <property type="evidence" value="ECO:0007669"/>
    <property type="project" value="TreeGrafter"/>
</dbReference>
<dbReference type="OrthoDB" id="1405469at2759"/>
<evidence type="ECO:0000313" key="15">
    <source>
        <dbReference type="EMBL" id="ORZ06663.1"/>
    </source>
</evidence>
<feature type="binding site" evidence="11">
    <location>
        <position position="360"/>
    </location>
    <ligand>
        <name>ATP</name>
        <dbReference type="ChEBI" id="CHEBI:30616"/>
    </ligand>
</feature>
<feature type="domain" description="Protein kinase" evidence="14">
    <location>
        <begin position="330"/>
        <end position="790"/>
    </location>
</feature>
<dbReference type="InterPro" id="IPR011009">
    <property type="entry name" value="Kinase-like_dom_sf"/>
</dbReference>
<dbReference type="EC" id="2.7.11.1" evidence="1"/>
<dbReference type="Gene3D" id="3.30.200.20">
    <property type="entry name" value="Phosphorylase Kinase, domain 1"/>
    <property type="match status" value="1"/>
</dbReference>
<feature type="compositionally biased region" description="Polar residues" evidence="13">
    <location>
        <begin position="593"/>
        <end position="608"/>
    </location>
</feature>
<evidence type="ECO:0000313" key="16">
    <source>
        <dbReference type="Proteomes" id="UP000193560"/>
    </source>
</evidence>
<dbReference type="GO" id="GO:0004694">
    <property type="term" value="F:eukaryotic translation initiation factor 2alpha kinase activity"/>
    <property type="evidence" value="ECO:0007669"/>
    <property type="project" value="TreeGrafter"/>
</dbReference>
<name>A0A1X2I0J8_9FUNG</name>
<keyword evidence="12" id="KW-0175">Coiled coil</keyword>
<dbReference type="AlphaFoldDB" id="A0A1X2I0J8"/>
<dbReference type="Pfam" id="PF00069">
    <property type="entry name" value="Pkinase"/>
    <property type="match status" value="3"/>
</dbReference>
<sequence>MDRLDDSPECTSYFWCRPSEVDSETSSLASPYSNTVFESEDLSYFIQHSSTSSSQRSSPQGAEQPFWDPNSSMSMNSKTAASTSCTNTTLVDGIDPLYSSPSPSSSTTTTTQSGGKQPQQQKSVTSKNSADQYKRRQTKMLLVSLIESFCRIYGDSPDANRKVFFLICQTLKSLGIIDAEFIDEMASVRTTFQRTFHKLFYAALHTVQTEPLMDDPHHQRQRLLLPANEKRRSQSSSSTSSSHNHQYHPSSRSDRSDSDHGNSNQPHDNPLALVPPTSPPTSWLHSPIADAATDSYSTTPDDASYSSQPHHRRKALFDLSIHHSRYHNDFFELGLLGRGGFARAYRVKNKLDGIDYAVKKVQLGRDLQNGKTPYKKIFREIKHLARLEHPNVIRYYASWLEYDAGQIQNDDDEDEDEDDDDDGYGVEEDTGDNGHLQRSSSQRKKTKELLYRQGSISQPASPSYSPPSAKQKVVVHGGWTLFIQMQLCQTTLHDYIDIRNRDYGVVDPDRNIALFRQILKGTAYIHEQGLIHRDLKPSNIFLTLPSSSCYPVKDDDGQPQQEQASSRLLWNECIPKIGDFGLAAALVDEEPTVQAQQQTTDANNDNSPTTTATTTTTTTTTATTTATTAPMLYQLKTAISSSSPSTSSSTSTTTTLASPTSLKDVVHQSRRRTKLGCAPPPASRRRFIQRAPTIGIGTRTYASPEQLSYSGRPYDEKVDVYSLGIIFFELYQPFTTWMERADAISNLKNAMLPDGFVEKYPKESALILWMMDHNPERRPSVKQLLNYEVFTQPPTDMLATLTAKLQAKSEALDTKNKQVEALQVDMKRMEMEQQLEREEMQRKLDELQQKLDSISPCT</sequence>
<evidence type="ECO:0000259" key="14">
    <source>
        <dbReference type="PROSITE" id="PS50011"/>
    </source>
</evidence>
<dbReference type="GO" id="GO:0017148">
    <property type="term" value="P:negative regulation of translation"/>
    <property type="evidence" value="ECO:0007669"/>
    <property type="project" value="UniProtKB-KW"/>
</dbReference>
<dbReference type="SMART" id="SM00220">
    <property type="entry name" value="S_TKc"/>
    <property type="match status" value="1"/>
</dbReference>
<dbReference type="Pfam" id="PF22949">
    <property type="entry name" value="HRI2_3H"/>
    <property type="match status" value="1"/>
</dbReference>
<dbReference type="PANTHER" id="PTHR11042">
    <property type="entry name" value="EUKARYOTIC TRANSLATION INITIATION FACTOR 2-ALPHA KINASE EIF2-ALPHA KINASE -RELATED"/>
    <property type="match status" value="1"/>
</dbReference>
<dbReference type="Proteomes" id="UP000193560">
    <property type="component" value="Unassembled WGS sequence"/>
</dbReference>
<feature type="compositionally biased region" description="Basic and acidic residues" evidence="13">
    <location>
        <begin position="251"/>
        <end position="260"/>
    </location>
</feature>
<protein>
    <recommendedName>
        <fullName evidence="1">non-specific serine/threonine protein kinase</fullName>
        <ecNumber evidence="1">2.7.11.1</ecNumber>
    </recommendedName>
    <alternativeName>
        <fullName evidence="10">Heme-regulated eukaryotic initiation factor eIF-2-alpha kinase</fullName>
    </alternativeName>
</protein>
<feature type="compositionally biased region" description="Low complexity" evidence="13">
    <location>
        <begin position="99"/>
        <end position="123"/>
    </location>
</feature>
<feature type="region of interest" description="Disordered" evidence="13">
    <location>
        <begin position="48"/>
        <end position="79"/>
    </location>
</feature>
<evidence type="ECO:0000256" key="2">
    <source>
        <dbReference type="ARBA" id="ARBA00022527"/>
    </source>
</evidence>
<dbReference type="InterPro" id="IPR050339">
    <property type="entry name" value="CC_SR_Kinase"/>
</dbReference>
<evidence type="ECO:0000256" key="8">
    <source>
        <dbReference type="ARBA" id="ARBA00023193"/>
    </source>
</evidence>
<evidence type="ECO:0000256" key="4">
    <source>
        <dbReference type="ARBA" id="ARBA00022679"/>
    </source>
</evidence>
<dbReference type="EMBL" id="MCGE01000038">
    <property type="protein sequence ID" value="ORZ06663.1"/>
    <property type="molecule type" value="Genomic_DNA"/>
</dbReference>
<keyword evidence="7 11" id="KW-0067">ATP-binding</keyword>
<evidence type="ECO:0000256" key="12">
    <source>
        <dbReference type="SAM" id="Coils"/>
    </source>
</evidence>
<comment type="caution">
    <text evidence="15">The sequence shown here is derived from an EMBL/GenBank/DDBJ whole genome shotgun (WGS) entry which is preliminary data.</text>
</comment>
<feature type="compositionally biased region" description="Low complexity" evidence="13">
    <location>
        <begin position="48"/>
        <end position="60"/>
    </location>
</feature>
<feature type="compositionally biased region" description="Low complexity" evidence="13">
    <location>
        <begin position="639"/>
        <end position="662"/>
    </location>
</feature>
<evidence type="ECO:0000256" key="6">
    <source>
        <dbReference type="ARBA" id="ARBA00022777"/>
    </source>
</evidence>
<dbReference type="InterPro" id="IPR008271">
    <property type="entry name" value="Ser/Thr_kinase_AS"/>
</dbReference>
<dbReference type="STRING" id="90262.A0A1X2I0J8"/>
<keyword evidence="2" id="KW-0723">Serine/threonine-protein kinase</keyword>
<feature type="compositionally biased region" description="Acidic residues" evidence="13">
    <location>
        <begin position="409"/>
        <end position="431"/>
    </location>
</feature>
<dbReference type="InterPro" id="IPR017441">
    <property type="entry name" value="Protein_kinase_ATP_BS"/>
</dbReference>
<feature type="region of interest" description="Disordered" evidence="13">
    <location>
        <begin position="227"/>
        <end position="287"/>
    </location>
</feature>
<keyword evidence="8" id="KW-0652">Protein synthesis inhibitor</keyword>
<dbReference type="InterPro" id="IPR054521">
    <property type="entry name" value="HRI2_3H"/>
</dbReference>
<evidence type="ECO:0000256" key="7">
    <source>
        <dbReference type="ARBA" id="ARBA00022840"/>
    </source>
</evidence>
<evidence type="ECO:0000256" key="13">
    <source>
        <dbReference type="SAM" id="MobiDB-lite"/>
    </source>
</evidence>
<dbReference type="PROSITE" id="PS00108">
    <property type="entry name" value="PROTEIN_KINASE_ST"/>
    <property type="match status" value="1"/>
</dbReference>
<dbReference type="PROSITE" id="PS50011">
    <property type="entry name" value="PROTEIN_KINASE_DOM"/>
    <property type="match status" value="1"/>
</dbReference>
<feature type="region of interest" description="Disordered" evidence="13">
    <location>
        <begin position="591"/>
        <end position="623"/>
    </location>
</feature>
<feature type="region of interest" description="Disordered" evidence="13">
    <location>
        <begin position="96"/>
        <end position="132"/>
    </location>
</feature>
<dbReference type="CDD" id="cd13996">
    <property type="entry name" value="STKc_EIF2AK"/>
    <property type="match status" value="1"/>
</dbReference>
<organism evidence="15 16">
    <name type="scientific">Absidia repens</name>
    <dbReference type="NCBI Taxonomy" id="90262"/>
    <lineage>
        <taxon>Eukaryota</taxon>
        <taxon>Fungi</taxon>
        <taxon>Fungi incertae sedis</taxon>
        <taxon>Mucoromycota</taxon>
        <taxon>Mucoromycotina</taxon>
        <taxon>Mucoromycetes</taxon>
        <taxon>Mucorales</taxon>
        <taxon>Cunninghamellaceae</taxon>
        <taxon>Absidia</taxon>
    </lineage>
</organism>
<dbReference type="Gene3D" id="1.10.510.10">
    <property type="entry name" value="Transferase(Phosphotransferase) domain 1"/>
    <property type="match status" value="2"/>
</dbReference>
<evidence type="ECO:0000256" key="9">
    <source>
        <dbReference type="ARBA" id="ARBA00037982"/>
    </source>
</evidence>
<reference evidence="15 16" key="1">
    <citation type="submission" date="2016-07" db="EMBL/GenBank/DDBJ databases">
        <title>Pervasive Adenine N6-methylation of Active Genes in Fungi.</title>
        <authorList>
            <consortium name="DOE Joint Genome Institute"/>
            <person name="Mondo S.J."/>
            <person name="Dannebaum R.O."/>
            <person name="Kuo R.C."/>
            <person name="Labutti K."/>
            <person name="Haridas S."/>
            <person name="Kuo A."/>
            <person name="Salamov A."/>
            <person name="Ahrendt S.R."/>
            <person name="Lipzen A."/>
            <person name="Sullivan W."/>
            <person name="Andreopoulos W.B."/>
            <person name="Clum A."/>
            <person name="Lindquist E."/>
            <person name="Daum C."/>
            <person name="Ramamoorthy G.K."/>
            <person name="Gryganskyi A."/>
            <person name="Culley D."/>
            <person name="Magnuson J.K."/>
            <person name="James T.Y."/>
            <person name="O'Malley M.A."/>
            <person name="Stajich J.E."/>
            <person name="Spatafora J.W."/>
            <person name="Visel A."/>
            <person name="Grigoriev I.V."/>
        </authorList>
    </citation>
    <scope>NUCLEOTIDE SEQUENCE [LARGE SCALE GENOMIC DNA]</scope>
    <source>
        <strain evidence="15 16">NRRL 1336</strain>
    </source>
</reference>
<proteinExistence type="inferred from homology"/>
<feature type="region of interest" description="Disordered" evidence="13">
    <location>
        <begin position="408"/>
        <end position="444"/>
    </location>
</feature>
<accession>A0A1X2I0J8</accession>
<keyword evidence="3" id="KW-0597">Phosphoprotein</keyword>
<feature type="compositionally biased region" description="Low complexity" evidence="13">
    <location>
        <begin position="609"/>
        <end position="623"/>
    </location>
</feature>